<gene>
    <name evidence="1" type="ORF">PUN28_002317</name>
</gene>
<comment type="caution">
    <text evidence="1">The sequence shown here is derived from an EMBL/GenBank/DDBJ whole genome shotgun (WGS) entry which is preliminary data.</text>
</comment>
<dbReference type="EMBL" id="JADYXP020000002">
    <property type="protein sequence ID" value="KAL0130589.1"/>
    <property type="molecule type" value="Genomic_DNA"/>
</dbReference>
<evidence type="ECO:0000313" key="2">
    <source>
        <dbReference type="Proteomes" id="UP001430953"/>
    </source>
</evidence>
<keyword evidence="2" id="KW-1185">Reference proteome</keyword>
<organism evidence="1 2">
    <name type="scientific">Cardiocondyla obscurior</name>
    <dbReference type="NCBI Taxonomy" id="286306"/>
    <lineage>
        <taxon>Eukaryota</taxon>
        <taxon>Metazoa</taxon>
        <taxon>Ecdysozoa</taxon>
        <taxon>Arthropoda</taxon>
        <taxon>Hexapoda</taxon>
        <taxon>Insecta</taxon>
        <taxon>Pterygota</taxon>
        <taxon>Neoptera</taxon>
        <taxon>Endopterygota</taxon>
        <taxon>Hymenoptera</taxon>
        <taxon>Apocrita</taxon>
        <taxon>Aculeata</taxon>
        <taxon>Formicoidea</taxon>
        <taxon>Formicidae</taxon>
        <taxon>Myrmicinae</taxon>
        <taxon>Cardiocondyla</taxon>
    </lineage>
</organism>
<accession>A0AAW2GTN1</accession>
<reference evidence="1 2" key="1">
    <citation type="submission" date="2023-03" db="EMBL/GenBank/DDBJ databases">
        <title>High recombination rates correlate with genetic variation in Cardiocondyla obscurior ants.</title>
        <authorList>
            <person name="Errbii M."/>
        </authorList>
    </citation>
    <scope>NUCLEOTIDE SEQUENCE [LARGE SCALE GENOMIC DNA]</scope>
    <source>
        <strain evidence="1">Alpha-2009</strain>
        <tissue evidence="1">Whole body</tissue>
    </source>
</reference>
<protein>
    <submittedName>
        <fullName evidence="1">Uncharacterized protein</fullName>
    </submittedName>
</protein>
<proteinExistence type="predicted"/>
<dbReference type="AlphaFoldDB" id="A0AAW2GTN1"/>
<evidence type="ECO:0000313" key="1">
    <source>
        <dbReference type="EMBL" id="KAL0130589.1"/>
    </source>
</evidence>
<dbReference type="Proteomes" id="UP001430953">
    <property type="component" value="Unassembled WGS sequence"/>
</dbReference>
<sequence>MTKRKRTWNKFYLTLVDINEYQRAVVFLSAVPYRRACCFHVSNINMRQ</sequence>
<name>A0AAW2GTN1_9HYME</name>